<evidence type="ECO:0000256" key="1">
    <source>
        <dbReference type="SAM" id="MobiDB-lite"/>
    </source>
</evidence>
<feature type="region of interest" description="Disordered" evidence="1">
    <location>
        <begin position="15"/>
        <end position="109"/>
    </location>
</feature>
<keyword evidence="3" id="KW-1185">Reference proteome</keyword>
<feature type="compositionally biased region" description="Basic and acidic residues" evidence="1">
    <location>
        <begin position="65"/>
        <end position="78"/>
    </location>
</feature>
<dbReference type="EMBL" id="KV907497">
    <property type="protein sequence ID" value="OOF97386.1"/>
    <property type="molecule type" value="Genomic_DNA"/>
</dbReference>
<dbReference type="AlphaFoldDB" id="A0A1R3RSB6"/>
<dbReference type="Proteomes" id="UP000188318">
    <property type="component" value="Unassembled WGS sequence"/>
</dbReference>
<reference evidence="3" key="1">
    <citation type="journal article" date="2017" name="Genome Biol.">
        <title>Comparative genomics reveals high biological diversity and specific adaptations in the industrially and medically important fungal genus Aspergillus.</title>
        <authorList>
            <person name="de Vries R.P."/>
            <person name="Riley R."/>
            <person name="Wiebenga A."/>
            <person name="Aguilar-Osorio G."/>
            <person name="Amillis S."/>
            <person name="Uchima C.A."/>
            <person name="Anderluh G."/>
            <person name="Asadollahi M."/>
            <person name="Askin M."/>
            <person name="Barry K."/>
            <person name="Battaglia E."/>
            <person name="Bayram O."/>
            <person name="Benocci T."/>
            <person name="Braus-Stromeyer S.A."/>
            <person name="Caldana C."/>
            <person name="Canovas D."/>
            <person name="Cerqueira G.C."/>
            <person name="Chen F."/>
            <person name="Chen W."/>
            <person name="Choi C."/>
            <person name="Clum A."/>
            <person name="Dos Santos R.A."/>
            <person name="Damasio A.R."/>
            <person name="Diallinas G."/>
            <person name="Emri T."/>
            <person name="Fekete E."/>
            <person name="Flipphi M."/>
            <person name="Freyberg S."/>
            <person name="Gallo A."/>
            <person name="Gournas C."/>
            <person name="Habgood R."/>
            <person name="Hainaut M."/>
            <person name="Harispe M.L."/>
            <person name="Henrissat B."/>
            <person name="Hilden K.S."/>
            <person name="Hope R."/>
            <person name="Hossain A."/>
            <person name="Karabika E."/>
            <person name="Karaffa L."/>
            <person name="Karanyi Z."/>
            <person name="Krasevec N."/>
            <person name="Kuo A."/>
            <person name="Kusch H."/>
            <person name="LaButti K."/>
            <person name="Lagendijk E.L."/>
            <person name="Lapidus A."/>
            <person name="Levasseur A."/>
            <person name="Lindquist E."/>
            <person name="Lipzen A."/>
            <person name="Logrieco A.F."/>
            <person name="MacCabe A."/>
            <person name="Maekelae M.R."/>
            <person name="Malavazi I."/>
            <person name="Melin P."/>
            <person name="Meyer V."/>
            <person name="Mielnichuk N."/>
            <person name="Miskei M."/>
            <person name="Molnar A.P."/>
            <person name="Mule G."/>
            <person name="Ngan C.Y."/>
            <person name="Orejas M."/>
            <person name="Orosz E."/>
            <person name="Ouedraogo J.P."/>
            <person name="Overkamp K.M."/>
            <person name="Park H.-S."/>
            <person name="Perrone G."/>
            <person name="Piumi F."/>
            <person name="Punt P.J."/>
            <person name="Ram A.F."/>
            <person name="Ramon A."/>
            <person name="Rauscher S."/>
            <person name="Record E."/>
            <person name="Riano-Pachon D.M."/>
            <person name="Robert V."/>
            <person name="Roehrig J."/>
            <person name="Ruller R."/>
            <person name="Salamov A."/>
            <person name="Salih N.S."/>
            <person name="Samson R.A."/>
            <person name="Sandor E."/>
            <person name="Sanguinetti M."/>
            <person name="Schuetze T."/>
            <person name="Sepcic K."/>
            <person name="Shelest E."/>
            <person name="Sherlock G."/>
            <person name="Sophianopoulou V."/>
            <person name="Squina F.M."/>
            <person name="Sun H."/>
            <person name="Susca A."/>
            <person name="Todd R.B."/>
            <person name="Tsang A."/>
            <person name="Unkles S.E."/>
            <person name="van de Wiele N."/>
            <person name="van Rossen-Uffink D."/>
            <person name="Oliveira J.V."/>
            <person name="Vesth T.C."/>
            <person name="Visser J."/>
            <person name="Yu J.-H."/>
            <person name="Zhou M."/>
            <person name="Andersen M.R."/>
            <person name="Archer D.B."/>
            <person name="Baker S.E."/>
            <person name="Benoit I."/>
            <person name="Brakhage A.A."/>
            <person name="Braus G.H."/>
            <person name="Fischer R."/>
            <person name="Frisvad J.C."/>
            <person name="Goldman G.H."/>
            <person name="Houbraken J."/>
            <person name="Oakley B."/>
            <person name="Pocsi I."/>
            <person name="Scazzocchio C."/>
            <person name="Seiboth B."/>
            <person name="vanKuyk P.A."/>
            <person name="Wortman J."/>
            <person name="Dyer P.S."/>
            <person name="Grigoriev I.V."/>
        </authorList>
    </citation>
    <scope>NUCLEOTIDE SEQUENCE [LARGE SCALE GENOMIC DNA]</scope>
    <source>
        <strain evidence="3">ITEM 5010</strain>
    </source>
</reference>
<feature type="compositionally biased region" description="Polar residues" evidence="1">
    <location>
        <begin position="15"/>
        <end position="25"/>
    </location>
</feature>
<dbReference type="OrthoDB" id="4439402at2759"/>
<feature type="compositionally biased region" description="Polar residues" evidence="1">
    <location>
        <begin position="53"/>
        <end position="64"/>
    </location>
</feature>
<feature type="compositionally biased region" description="Gly residues" evidence="1">
    <location>
        <begin position="96"/>
        <end position="105"/>
    </location>
</feature>
<protein>
    <submittedName>
        <fullName evidence="2">Uncharacterized protein</fullName>
    </submittedName>
</protein>
<gene>
    <name evidence="2" type="ORF">ASPCADRAFT_206214</name>
</gene>
<proteinExistence type="predicted"/>
<evidence type="ECO:0000313" key="3">
    <source>
        <dbReference type="Proteomes" id="UP000188318"/>
    </source>
</evidence>
<organism evidence="2 3">
    <name type="scientific">Aspergillus carbonarius (strain ITEM 5010)</name>
    <dbReference type="NCBI Taxonomy" id="602072"/>
    <lineage>
        <taxon>Eukaryota</taxon>
        <taxon>Fungi</taxon>
        <taxon>Dikarya</taxon>
        <taxon>Ascomycota</taxon>
        <taxon>Pezizomycotina</taxon>
        <taxon>Eurotiomycetes</taxon>
        <taxon>Eurotiomycetidae</taxon>
        <taxon>Eurotiales</taxon>
        <taxon>Aspergillaceae</taxon>
        <taxon>Aspergillus</taxon>
        <taxon>Aspergillus subgen. Circumdati</taxon>
    </lineage>
</organism>
<dbReference type="VEuPathDB" id="FungiDB:ASPCADRAFT_206214"/>
<sequence length="149" mass="16186">MSNLLHKVKDAIIGHNNSASSSQGNHGPGFDRYSPGDYERRTDTYDSGARGQYSDNYGEGNTRSYRSDSGDYETERYDVSGTGEHAQGMDSRARPGYGGAEGGSGYNHPGDDTGYYAYSSTNRLDSGKMGSHMMGPGNLRFAGTQRNLW</sequence>
<name>A0A1R3RSB6_ASPC5</name>
<evidence type="ECO:0000313" key="2">
    <source>
        <dbReference type="EMBL" id="OOF97386.1"/>
    </source>
</evidence>
<accession>A0A1R3RSB6</accession>